<dbReference type="Gene3D" id="1.10.8.240">
    <property type="entry name" value="CofD-like domain"/>
    <property type="match status" value="1"/>
</dbReference>
<evidence type="ECO:0000313" key="3">
    <source>
        <dbReference type="EMBL" id="CAB4821333.1"/>
    </source>
</evidence>
<dbReference type="PANTHER" id="PTHR43007:SF1">
    <property type="entry name" value="2-PHOSPHO-L-LACTATE TRANSFERASE"/>
    <property type="match status" value="1"/>
</dbReference>
<evidence type="ECO:0000256" key="2">
    <source>
        <dbReference type="ARBA" id="ARBA00022842"/>
    </source>
</evidence>
<proteinExistence type="inferred from homology"/>
<dbReference type="AlphaFoldDB" id="A0A6J6ZLH3"/>
<organism evidence="3">
    <name type="scientific">freshwater metagenome</name>
    <dbReference type="NCBI Taxonomy" id="449393"/>
    <lineage>
        <taxon>unclassified sequences</taxon>
        <taxon>metagenomes</taxon>
        <taxon>ecological metagenomes</taxon>
    </lineage>
</organism>
<evidence type="ECO:0000256" key="1">
    <source>
        <dbReference type="ARBA" id="ARBA00022679"/>
    </source>
</evidence>
<protein>
    <submittedName>
        <fullName evidence="3">Unannotated protein</fullName>
    </submittedName>
</protein>
<name>A0A6J6ZLH3_9ZZZZ</name>
<dbReference type="EMBL" id="CAFABE010000012">
    <property type="protein sequence ID" value="CAB4821333.1"/>
    <property type="molecule type" value="Genomic_DNA"/>
</dbReference>
<keyword evidence="1" id="KW-0808">Transferase</keyword>
<dbReference type="EMBL" id="CAFBLT010000001">
    <property type="protein sequence ID" value="CAB4865261.1"/>
    <property type="molecule type" value="Genomic_DNA"/>
</dbReference>
<dbReference type="GO" id="GO:0000287">
    <property type="term" value="F:magnesium ion binding"/>
    <property type="evidence" value="ECO:0007669"/>
    <property type="project" value="InterPro"/>
</dbReference>
<dbReference type="NCBIfam" id="TIGR01819">
    <property type="entry name" value="F420_cofD"/>
    <property type="match status" value="1"/>
</dbReference>
<dbReference type="InterPro" id="IPR010115">
    <property type="entry name" value="FbiA/CofD"/>
</dbReference>
<dbReference type="Pfam" id="PF01933">
    <property type="entry name" value="CofD"/>
    <property type="match status" value="1"/>
</dbReference>
<dbReference type="HAMAP" id="MF_01257">
    <property type="entry name" value="CofD"/>
    <property type="match status" value="1"/>
</dbReference>
<dbReference type="EMBL" id="CAFBPM010000005">
    <property type="protein sequence ID" value="CAB5017119.1"/>
    <property type="molecule type" value="Genomic_DNA"/>
</dbReference>
<reference evidence="3" key="1">
    <citation type="submission" date="2020-05" db="EMBL/GenBank/DDBJ databases">
        <authorList>
            <person name="Chiriac C."/>
            <person name="Salcher M."/>
            <person name="Ghai R."/>
            <person name="Kavagutti S V."/>
        </authorList>
    </citation>
    <scope>NUCLEOTIDE SEQUENCE</scope>
</reference>
<dbReference type="PANTHER" id="PTHR43007">
    <property type="entry name" value="2-PHOSPHO-L-LACTATE TRANSFERASE"/>
    <property type="match status" value="1"/>
</dbReference>
<keyword evidence="2" id="KW-0460">Magnesium</keyword>
<evidence type="ECO:0000313" key="4">
    <source>
        <dbReference type="EMBL" id="CAB4865261.1"/>
    </source>
</evidence>
<dbReference type="CDD" id="cd07186">
    <property type="entry name" value="CofD_like"/>
    <property type="match status" value="1"/>
</dbReference>
<sequence>MITVLCGGVGAAKMLRALRLVVDGSELTGIVNNGDDLTLHGLRICPDLDTITYTLAGLNNQETGWGLTDESWRVMKELSELGGASWFGLGDRDLATHLYRTERLRQGDSLNEITRDLLAHFGVDITLLAATQDPIATVFETVEHGNLSFQEYFVLHHHDVVVTSIDILGAQKARPSQGVLEAMANAERIVISPSNPLISIGPILALPGIRETLMARRSDVVVISPLIGGKALKGPADRLMEELGLSATSRGVASYYREIASTLIIDNSDSADRSSVEAEGMRCIVTPTIMSDDVVSANLAEVVLHG</sequence>
<dbReference type="GO" id="GO:0043743">
    <property type="term" value="F:LPPG:FO 2-phospho-L-lactate transferase activity"/>
    <property type="evidence" value="ECO:0007669"/>
    <property type="project" value="InterPro"/>
</dbReference>
<evidence type="ECO:0000313" key="5">
    <source>
        <dbReference type="EMBL" id="CAB5017119.1"/>
    </source>
</evidence>
<gene>
    <name evidence="3" type="ORF">UFOPK3164_00439</name>
    <name evidence="4" type="ORF">UFOPK3427_00447</name>
    <name evidence="5" type="ORF">UFOPK4112_00678</name>
</gene>
<dbReference type="InterPro" id="IPR038136">
    <property type="entry name" value="CofD-like_dom_sf"/>
</dbReference>
<dbReference type="Gene3D" id="3.40.50.10680">
    <property type="entry name" value="CofD-like domains"/>
    <property type="match status" value="1"/>
</dbReference>
<dbReference type="InterPro" id="IPR002882">
    <property type="entry name" value="CofD"/>
</dbReference>
<dbReference type="SUPFAM" id="SSF142338">
    <property type="entry name" value="CofD-like"/>
    <property type="match status" value="1"/>
</dbReference>
<accession>A0A6J6ZLH3</accession>